<dbReference type="AlphaFoldDB" id="A0A0D3FYJ5"/>
<reference evidence="2" key="1">
    <citation type="journal article" date="2009" name="Rice">
        <title>De Novo Next Generation Sequencing of Plant Genomes.</title>
        <authorList>
            <person name="Rounsley S."/>
            <person name="Marri P.R."/>
            <person name="Yu Y."/>
            <person name="He R."/>
            <person name="Sisneros N."/>
            <person name="Goicoechea J.L."/>
            <person name="Lee S.J."/>
            <person name="Angelova A."/>
            <person name="Kudrna D."/>
            <person name="Luo M."/>
            <person name="Affourtit J."/>
            <person name="Desany B."/>
            <person name="Knight J."/>
            <person name="Niazi F."/>
            <person name="Egholm M."/>
            <person name="Wing R.A."/>
        </authorList>
    </citation>
    <scope>NUCLEOTIDE SEQUENCE [LARGE SCALE GENOMIC DNA]</scope>
    <source>
        <strain evidence="2">cv. IRGC 105608</strain>
    </source>
</reference>
<evidence type="ECO:0000313" key="2">
    <source>
        <dbReference type="EnsemblPlants" id="OBART04G20470.1"/>
    </source>
</evidence>
<sequence length="123" mass="14000">MMINLRLVSHNIRSCRLRAFALPGLRANAANSFLGCLSHMCAILFVCSCSHSRCSFYQQVCESSAWLIRLAEDMLIHRFAASTHCLHFGSDLNIGDHHICEVTRMLVVFTFCCWFALLLIYLL</sequence>
<reference evidence="2" key="2">
    <citation type="submission" date="2015-03" db="UniProtKB">
        <authorList>
            <consortium name="EnsemblPlants"/>
        </authorList>
    </citation>
    <scope>IDENTIFICATION</scope>
</reference>
<feature type="transmembrane region" description="Helical" evidence="1">
    <location>
        <begin position="102"/>
        <end position="122"/>
    </location>
</feature>
<dbReference type="EnsemblPlants" id="OBART04G20470.1">
    <property type="protein sequence ID" value="OBART04G20470.1"/>
    <property type="gene ID" value="OBART04G20470"/>
</dbReference>
<dbReference type="HOGENOM" id="CLU_2018717_0_0_1"/>
<dbReference type="Gramene" id="OBART04G20470.1">
    <property type="protein sequence ID" value="OBART04G20470.1"/>
    <property type="gene ID" value="OBART04G20470"/>
</dbReference>
<protein>
    <submittedName>
        <fullName evidence="2">Uncharacterized protein</fullName>
    </submittedName>
</protein>
<keyword evidence="1" id="KW-0812">Transmembrane</keyword>
<proteinExistence type="predicted"/>
<keyword evidence="3" id="KW-1185">Reference proteome</keyword>
<name>A0A0D3FYJ5_9ORYZ</name>
<keyword evidence="1" id="KW-1133">Transmembrane helix</keyword>
<organism evidence="2">
    <name type="scientific">Oryza barthii</name>
    <dbReference type="NCBI Taxonomy" id="65489"/>
    <lineage>
        <taxon>Eukaryota</taxon>
        <taxon>Viridiplantae</taxon>
        <taxon>Streptophyta</taxon>
        <taxon>Embryophyta</taxon>
        <taxon>Tracheophyta</taxon>
        <taxon>Spermatophyta</taxon>
        <taxon>Magnoliopsida</taxon>
        <taxon>Liliopsida</taxon>
        <taxon>Poales</taxon>
        <taxon>Poaceae</taxon>
        <taxon>BOP clade</taxon>
        <taxon>Oryzoideae</taxon>
        <taxon>Oryzeae</taxon>
        <taxon>Oryzinae</taxon>
        <taxon>Oryza</taxon>
    </lineage>
</organism>
<accession>A0A0D3FYJ5</accession>
<dbReference type="PaxDb" id="65489-OBART04G20470.1"/>
<evidence type="ECO:0000256" key="1">
    <source>
        <dbReference type="SAM" id="Phobius"/>
    </source>
</evidence>
<evidence type="ECO:0000313" key="3">
    <source>
        <dbReference type="Proteomes" id="UP000026960"/>
    </source>
</evidence>
<dbReference type="Proteomes" id="UP000026960">
    <property type="component" value="Chromosome 4"/>
</dbReference>
<keyword evidence="1" id="KW-0472">Membrane</keyword>